<sequence>ALEGFGIHETDTARLRKFVGPPLLDSFSELYAMTPEQAQAAVARYRERYLPVGIYECTLYPGIPELLERLRAHGFRVAVATGKPTPMACSILQRFDLERLFDCVIGCEYDGSRSTKAEVVAAVLAETHTPPEAALMVGDRKYDVTGAAACGVPCLGVYYGYAELGELEAAGAVTTVQTVAEYFRPHGAGSLPRRTAFPASPFPA</sequence>
<dbReference type="GO" id="GO:0004713">
    <property type="term" value="F:protein tyrosine kinase activity"/>
    <property type="evidence" value="ECO:0007669"/>
    <property type="project" value="TreeGrafter"/>
</dbReference>
<feature type="non-terminal residue" evidence="1">
    <location>
        <position position="1"/>
    </location>
</feature>
<dbReference type="InterPro" id="IPR041492">
    <property type="entry name" value="HAD_2"/>
</dbReference>
<dbReference type="FunFam" id="3.40.50.1000:FF:000022">
    <property type="entry name" value="Phosphoglycolate phosphatase"/>
    <property type="match status" value="1"/>
</dbReference>
<dbReference type="Gene3D" id="1.10.150.240">
    <property type="entry name" value="Putative phosphatase, domain 2"/>
    <property type="match status" value="1"/>
</dbReference>
<name>K1RUU7_9ZZZZ</name>
<dbReference type="PANTHER" id="PTHR43434:SF20">
    <property type="entry name" value="5'-NUCLEOTIDASE"/>
    <property type="match status" value="1"/>
</dbReference>
<dbReference type="GO" id="GO:0005829">
    <property type="term" value="C:cytosol"/>
    <property type="evidence" value="ECO:0007669"/>
    <property type="project" value="TreeGrafter"/>
</dbReference>
<comment type="caution">
    <text evidence="1">The sequence shown here is derived from an EMBL/GenBank/DDBJ whole genome shotgun (WGS) entry which is preliminary data.</text>
</comment>
<proteinExistence type="predicted"/>
<dbReference type="Pfam" id="PF13419">
    <property type="entry name" value="HAD_2"/>
    <property type="match status" value="1"/>
</dbReference>
<accession>K1RUU7</accession>
<dbReference type="Gene3D" id="3.40.50.1000">
    <property type="entry name" value="HAD superfamily/HAD-like"/>
    <property type="match status" value="1"/>
</dbReference>
<dbReference type="InterPro" id="IPR023214">
    <property type="entry name" value="HAD_sf"/>
</dbReference>
<dbReference type="AlphaFoldDB" id="K1RUU7"/>
<gene>
    <name evidence="1" type="ORF">OBE_16949</name>
</gene>
<evidence type="ECO:0000313" key="1">
    <source>
        <dbReference type="EMBL" id="EKC45320.1"/>
    </source>
</evidence>
<organism evidence="1">
    <name type="scientific">human gut metagenome</name>
    <dbReference type="NCBI Taxonomy" id="408170"/>
    <lineage>
        <taxon>unclassified sequences</taxon>
        <taxon>metagenomes</taxon>
        <taxon>organismal metagenomes</taxon>
    </lineage>
</organism>
<dbReference type="InterPro" id="IPR023198">
    <property type="entry name" value="PGP-like_dom2"/>
</dbReference>
<dbReference type="InterPro" id="IPR036412">
    <property type="entry name" value="HAD-like_sf"/>
</dbReference>
<dbReference type="PANTHER" id="PTHR43434">
    <property type="entry name" value="PHOSPHOGLYCOLATE PHOSPHATASE"/>
    <property type="match status" value="1"/>
</dbReference>
<dbReference type="EMBL" id="AJWZ01011421">
    <property type="protein sequence ID" value="EKC45320.1"/>
    <property type="molecule type" value="Genomic_DNA"/>
</dbReference>
<reference evidence="1" key="1">
    <citation type="journal article" date="2013" name="Environ. Microbiol.">
        <title>Microbiota from the distal guts of lean and obese adolescents exhibit partial functional redundancy besides clear differences in community structure.</title>
        <authorList>
            <person name="Ferrer M."/>
            <person name="Ruiz A."/>
            <person name="Lanza F."/>
            <person name="Haange S.B."/>
            <person name="Oberbach A."/>
            <person name="Till H."/>
            <person name="Bargiela R."/>
            <person name="Campoy C."/>
            <person name="Segura M.T."/>
            <person name="Richter M."/>
            <person name="von Bergen M."/>
            <person name="Seifert J."/>
            <person name="Suarez A."/>
        </authorList>
    </citation>
    <scope>NUCLEOTIDE SEQUENCE</scope>
</reference>
<protein>
    <submittedName>
        <fullName evidence="1">Phosphoglycolate phosphatase</fullName>
    </submittedName>
</protein>
<dbReference type="SUPFAM" id="SSF56784">
    <property type="entry name" value="HAD-like"/>
    <property type="match status" value="1"/>
</dbReference>
<dbReference type="InterPro" id="IPR050155">
    <property type="entry name" value="HAD-like_hydrolase_sf"/>
</dbReference>